<evidence type="ECO:0000313" key="2">
    <source>
        <dbReference type="EMBL" id="CAG9170524.1"/>
    </source>
</evidence>
<dbReference type="Proteomes" id="UP000727654">
    <property type="component" value="Unassembled WGS sequence"/>
</dbReference>
<dbReference type="InterPro" id="IPR025861">
    <property type="entry name" value="CobT_VWA_dom"/>
</dbReference>
<accession>A0ABN7YAV4</accession>
<keyword evidence="3" id="KW-1185">Reference proteome</keyword>
<dbReference type="GO" id="GO:0051116">
    <property type="term" value="F:cobaltochelatase activity"/>
    <property type="evidence" value="ECO:0007669"/>
    <property type="project" value="UniProtKB-EC"/>
</dbReference>
<dbReference type="Pfam" id="PF06213">
    <property type="entry name" value="CobT"/>
    <property type="match status" value="1"/>
</dbReference>
<name>A0ABN7YAV4_9BURK</name>
<dbReference type="InterPro" id="IPR006538">
    <property type="entry name" value="CobT"/>
</dbReference>
<gene>
    <name evidence="2" type="primary">cobT_1</name>
    <name evidence="2" type="ORF">LMG23992_01625</name>
</gene>
<proteinExistence type="predicted"/>
<comment type="caution">
    <text evidence="2">The sequence shown here is derived from an EMBL/GenBank/DDBJ whole genome shotgun (WGS) entry which is preliminary data.</text>
</comment>
<dbReference type="InterPro" id="IPR036465">
    <property type="entry name" value="vWFA_dom_sf"/>
</dbReference>
<dbReference type="PANTHER" id="PTHR41248">
    <property type="entry name" value="NORD PROTEIN"/>
    <property type="match status" value="1"/>
</dbReference>
<dbReference type="RefSeq" id="WP_224079282.1">
    <property type="nucleotide sequence ID" value="NZ_CAJZAI010000003.1"/>
</dbReference>
<dbReference type="EC" id="6.6.1.2" evidence="2"/>
<organism evidence="2 3">
    <name type="scientific">Cupriavidus laharis</name>
    <dbReference type="NCBI Taxonomy" id="151654"/>
    <lineage>
        <taxon>Bacteria</taxon>
        <taxon>Pseudomonadati</taxon>
        <taxon>Pseudomonadota</taxon>
        <taxon>Betaproteobacteria</taxon>
        <taxon>Burkholderiales</taxon>
        <taxon>Burkholderiaceae</taxon>
        <taxon>Cupriavidus</taxon>
    </lineage>
</organism>
<dbReference type="SUPFAM" id="SSF53300">
    <property type="entry name" value="vWA-like"/>
    <property type="match status" value="1"/>
</dbReference>
<dbReference type="Pfam" id="PF11775">
    <property type="entry name" value="CobT_C"/>
    <property type="match status" value="1"/>
</dbReference>
<feature type="domain" description="Cobalamin biosynthesis protein CobT VWA" evidence="1">
    <location>
        <begin position="356"/>
        <end position="572"/>
    </location>
</feature>
<sequence>MAQPSSTAATQLARRRQQQEALCGAAVRALTGDATLHYRDGRLCRGLRPVPLHAPHLRADAAIDTVACLRGAADGAALRQAHSDADLHASLCPADPVERLLFELLEQLRCETHLPPGMAGVAANLRHRFTAWSQAFHRSGLTEGHLGILLYTVAQVAWSRLTGEPVLAETEDLIEHTRAAIVPELGHALSGLRRERHGQAAFAVHALALARAVAAMVRTQGAAAQADDNEKADDARAGFALWLDFDESETEAFALAPTGHSRVLADAADGYRVFTTRHDGEVRAATLIRAALLEEFRVRLDARIARQGVNLARLARRLGAALARPRLDGWSFGEESGRIDGRRLAQVVSTPAQRRVFRQEAQRPHADCVVGFLVDCSGSMKAQAESVAMLIDMMARALDMAGVATEVLGFTTGAWNGGRARAEWLARGRPAHPGRLNEVCHLVFKDARRSWRRARTDIAALLRAELYREGVDGEAVDWACRRLVSTGKGRRILLVISDGSPMDTATCQANDASYLDNHLKAVVARHEALGDVEVLGLGVGLDLSPFYRHTLPLDLSQPVDMAMLDEVARLLSARRR</sequence>
<dbReference type="EMBL" id="CAJZAI010000003">
    <property type="protein sequence ID" value="CAG9170524.1"/>
    <property type="molecule type" value="Genomic_DNA"/>
</dbReference>
<keyword evidence="2" id="KW-0436">Ligase</keyword>
<dbReference type="PIRSF" id="PIRSF031715">
    <property type="entry name" value="Cob_chel_CobT"/>
    <property type="match status" value="1"/>
</dbReference>
<reference evidence="2 3" key="1">
    <citation type="submission" date="2021-08" db="EMBL/GenBank/DDBJ databases">
        <authorList>
            <person name="Peeters C."/>
        </authorList>
    </citation>
    <scope>NUCLEOTIDE SEQUENCE [LARGE SCALE GENOMIC DNA]</scope>
    <source>
        <strain evidence="2 3">LMG 23992</strain>
    </source>
</reference>
<evidence type="ECO:0000259" key="1">
    <source>
        <dbReference type="Pfam" id="PF11775"/>
    </source>
</evidence>
<dbReference type="InterPro" id="IPR051928">
    <property type="entry name" value="NorD/CobT"/>
</dbReference>
<evidence type="ECO:0000313" key="3">
    <source>
        <dbReference type="Proteomes" id="UP000727654"/>
    </source>
</evidence>
<dbReference type="PANTHER" id="PTHR41248:SF1">
    <property type="entry name" value="NORD PROTEIN"/>
    <property type="match status" value="1"/>
</dbReference>
<protein>
    <submittedName>
        <fullName evidence="2">Aerobic cobaltochelatase subunit CobT</fullName>
        <ecNumber evidence="2">6.6.1.2</ecNumber>
    </submittedName>
</protein>